<gene>
    <name evidence="1" type="ORF">J1N35_033953</name>
</gene>
<protein>
    <submittedName>
        <fullName evidence="1">Uncharacterized protein</fullName>
    </submittedName>
</protein>
<keyword evidence="2" id="KW-1185">Reference proteome</keyword>
<proteinExistence type="predicted"/>
<sequence length="70" mass="8269">MRDCIKKRIRWQIGYGKLTKLWANWVLVVFGLEEPYLFSTKPAYGGLANLNSSNIWKGKWSWVWKLPVPE</sequence>
<reference evidence="1 2" key="1">
    <citation type="journal article" date="2021" name="Plant Biotechnol. J.">
        <title>Multi-omics assisted identification of the key and species-specific regulatory components of drought-tolerant mechanisms in Gossypium stocksii.</title>
        <authorList>
            <person name="Yu D."/>
            <person name="Ke L."/>
            <person name="Zhang D."/>
            <person name="Wu Y."/>
            <person name="Sun Y."/>
            <person name="Mei J."/>
            <person name="Sun J."/>
            <person name="Sun Y."/>
        </authorList>
    </citation>
    <scope>NUCLEOTIDE SEQUENCE [LARGE SCALE GENOMIC DNA]</scope>
    <source>
        <strain evidence="2">cv. E1</strain>
        <tissue evidence="1">Leaf</tissue>
    </source>
</reference>
<dbReference type="EMBL" id="JAIQCV010000010">
    <property type="protein sequence ID" value="KAH1055888.1"/>
    <property type="molecule type" value="Genomic_DNA"/>
</dbReference>
<accession>A0A9D3URA6</accession>
<comment type="caution">
    <text evidence="1">The sequence shown here is derived from an EMBL/GenBank/DDBJ whole genome shotgun (WGS) entry which is preliminary data.</text>
</comment>
<dbReference type="AlphaFoldDB" id="A0A9D3URA6"/>
<name>A0A9D3URA6_9ROSI</name>
<evidence type="ECO:0000313" key="1">
    <source>
        <dbReference type="EMBL" id="KAH1055888.1"/>
    </source>
</evidence>
<evidence type="ECO:0000313" key="2">
    <source>
        <dbReference type="Proteomes" id="UP000828251"/>
    </source>
</evidence>
<organism evidence="1 2">
    <name type="scientific">Gossypium stocksii</name>
    <dbReference type="NCBI Taxonomy" id="47602"/>
    <lineage>
        <taxon>Eukaryota</taxon>
        <taxon>Viridiplantae</taxon>
        <taxon>Streptophyta</taxon>
        <taxon>Embryophyta</taxon>
        <taxon>Tracheophyta</taxon>
        <taxon>Spermatophyta</taxon>
        <taxon>Magnoliopsida</taxon>
        <taxon>eudicotyledons</taxon>
        <taxon>Gunneridae</taxon>
        <taxon>Pentapetalae</taxon>
        <taxon>rosids</taxon>
        <taxon>malvids</taxon>
        <taxon>Malvales</taxon>
        <taxon>Malvaceae</taxon>
        <taxon>Malvoideae</taxon>
        <taxon>Gossypium</taxon>
    </lineage>
</organism>
<dbReference type="Proteomes" id="UP000828251">
    <property type="component" value="Unassembled WGS sequence"/>
</dbReference>